<dbReference type="Pfam" id="PF00196">
    <property type="entry name" value="GerE"/>
    <property type="match status" value="1"/>
</dbReference>
<dbReference type="SMART" id="SM00421">
    <property type="entry name" value="HTH_LUXR"/>
    <property type="match status" value="1"/>
</dbReference>
<dbReference type="EMBL" id="CP159837">
    <property type="protein sequence ID" value="XCM37407.1"/>
    <property type="molecule type" value="Genomic_DNA"/>
</dbReference>
<dbReference type="GO" id="GO:0006355">
    <property type="term" value="P:regulation of DNA-templated transcription"/>
    <property type="evidence" value="ECO:0007669"/>
    <property type="project" value="InterPro"/>
</dbReference>
<dbReference type="InterPro" id="IPR036388">
    <property type="entry name" value="WH-like_DNA-bd_sf"/>
</dbReference>
<evidence type="ECO:0000256" key="1">
    <source>
        <dbReference type="ARBA" id="ARBA00023015"/>
    </source>
</evidence>
<keyword evidence="3" id="KW-0804">Transcription</keyword>
<accession>A0AAU8JFB4</accession>
<organism evidence="5">
    <name type="scientific">Planktothricoides raciborskii GIHE-MW2</name>
    <dbReference type="NCBI Taxonomy" id="2792601"/>
    <lineage>
        <taxon>Bacteria</taxon>
        <taxon>Bacillati</taxon>
        <taxon>Cyanobacteriota</taxon>
        <taxon>Cyanophyceae</taxon>
        <taxon>Oscillatoriophycideae</taxon>
        <taxon>Oscillatoriales</taxon>
        <taxon>Oscillatoriaceae</taxon>
        <taxon>Planktothricoides</taxon>
    </lineage>
</organism>
<dbReference type="InterPro" id="IPR000792">
    <property type="entry name" value="Tscrpt_reg_LuxR_C"/>
</dbReference>
<dbReference type="SUPFAM" id="SSF46894">
    <property type="entry name" value="C-terminal effector domain of the bipartite response regulators"/>
    <property type="match status" value="1"/>
</dbReference>
<dbReference type="GO" id="GO:0003677">
    <property type="term" value="F:DNA binding"/>
    <property type="evidence" value="ECO:0007669"/>
    <property type="project" value="UniProtKB-KW"/>
</dbReference>
<dbReference type="PROSITE" id="PS00622">
    <property type="entry name" value="HTH_LUXR_1"/>
    <property type="match status" value="1"/>
</dbReference>
<gene>
    <name evidence="5" type="ORF">ABWT76_000163</name>
</gene>
<dbReference type="InterPro" id="IPR016032">
    <property type="entry name" value="Sig_transdc_resp-reg_C-effctor"/>
</dbReference>
<dbReference type="PRINTS" id="PR00038">
    <property type="entry name" value="HTHLUXR"/>
</dbReference>
<dbReference type="PANTHER" id="PTHR44688:SF16">
    <property type="entry name" value="DNA-BINDING TRANSCRIPTIONAL ACTIVATOR DEVR_DOSR"/>
    <property type="match status" value="1"/>
</dbReference>
<evidence type="ECO:0000259" key="4">
    <source>
        <dbReference type="PROSITE" id="PS50043"/>
    </source>
</evidence>
<proteinExistence type="predicted"/>
<sequence length="237" mass="26778">MVTNQGISLSREALGAATAKSFARMNFPEGDRGVENRLHPHLMQAEENNHAFSQNQHTLTQFKQILDRMGAIIVVIDEQVQFMTQRAEKLLSQYFLARGPHSLPEPLHHWFKHQIAQLTFNENVSSCLPLQMEQAGRQLSVRLIPHPIREQYLILVEERELPSFSISALELLGLTKREAEVLFWIAKDKSNASIARVLGCTEGTVRKHLEHLYAKLGVQTRTGAVMVALEKLGLIKG</sequence>
<feature type="domain" description="HTH luxR-type" evidence="4">
    <location>
        <begin position="167"/>
        <end position="232"/>
    </location>
</feature>
<keyword evidence="2" id="KW-0238">DNA-binding</keyword>
<keyword evidence="1" id="KW-0805">Transcription regulation</keyword>
<dbReference type="PANTHER" id="PTHR44688">
    <property type="entry name" value="DNA-BINDING TRANSCRIPTIONAL ACTIVATOR DEVR_DOSR"/>
    <property type="match status" value="1"/>
</dbReference>
<evidence type="ECO:0000256" key="3">
    <source>
        <dbReference type="ARBA" id="ARBA00023163"/>
    </source>
</evidence>
<dbReference type="AlphaFoldDB" id="A0AAU8JFB4"/>
<protein>
    <submittedName>
        <fullName evidence="5">Helix-turn-helix transcriptional regulator</fullName>
    </submittedName>
</protein>
<dbReference type="RefSeq" id="WP_231636964.1">
    <property type="nucleotide sequence ID" value="NZ_CP159837.1"/>
</dbReference>
<dbReference type="Gene3D" id="1.10.10.10">
    <property type="entry name" value="Winged helix-like DNA-binding domain superfamily/Winged helix DNA-binding domain"/>
    <property type="match status" value="1"/>
</dbReference>
<dbReference type="PROSITE" id="PS50043">
    <property type="entry name" value="HTH_LUXR_2"/>
    <property type="match status" value="1"/>
</dbReference>
<dbReference type="CDD" id="cd06170">
    <property type="entry name" value="LuxR_C_like"/>
    <property type="match status" value="1"/>
</dbReference>
<reference evidence="5" key="1">
    <citation type="submission" date="2024-07" db="EMBL/GenBank/DDBJ databases">
        <authorList>
            <person name="Kim Y.J."/>
            <person name="Jeong J.Y."/>
        </authorList>
    </citation>
    <scope>NUCLEOTIDE SEQUENCE</scope>
    <source>
        <strain evidence="5">GIHE-MW2</strain>
    </source>
</reference>
<evidence type="ECO:0000313" key="5">
    <source>
        <dbReference type="EMBL" id="XCM37407.1"/>
    </source>
</evidence>
<evidence type="ECO:0000256" key="2">
    <source>
        <dbReference type="ARBA" id="ARBA00023125"/>
    </source>
</evidence>
<name>A0AAU8JFB4_9CYAN</name>